<evidence type="ECO:0000259" key="1">
    <source>
        <dbReference type="Pfam" id="PF05838"/>
    </source>
</evidence>
<organism evidence="3 4">
    <name type="scientific">Burkholderia ubonensis</name>
    <dbReference type="NCBI Taxonomy" id="101571"/>
    <lineage>
        <taxon>Bacteria</taxon>
        <taxon>Pseudomonadati</taxon>
        <taxon>Pseudomonadota</taxon>
        <taxon>Betaproteobacteria</taxon>
        <taxon>Burkholderiales</taxon>
        <taxon>Burkholderiaceae</taxon>
        <taxon>Burkholderia</taxon>
        <taxon>Burkholderia cepacia complex</taxon>
    </lineage>
</organism>
<dbReference type="EMBL" id="LPLU01000110">
    <property type="protein sequence ID" value="KWK69560.1"/>
    <property type="molecule type" value="Genomic_DNA"/>
</dbReference>
<dbReference type="Proteomes" id="UP000065504">
    <property type="component" value="Unassembled WGS sequence"/>
</dbReference>
<comment type="caution">
    <text evidence="3">The sequence shown here is derived from an EMBL/GenBank/DDBJ whole genome shotgun (WGS) entry which is preliminary data.</text>
</comment>
<dbReference type="InterPro" id="IPR018537">
    <property type="entry name" value="Peptidoglycan-bd_3"/>
</dbReference>
<dbReference type="Pfam" id="PF09374">
    <property type="entry name" value="PG_binding_3"/>
    <property type="match status" value="1"/>
</dbReference>
<gene>
    <name evidence="3" type="ORF">WM16_23315</name>
</gene>
<dbReference type="RefSeq" id="WP_059643504.1">
    <property type="nucleotide sequence ID" value="NZ_LOVD01000049.1"/>
</dbReference>
<dbReference type="Gene3D" id="1.20.141.10">
    <property type="entry name" value="Chitosanase, subunit A, domain 1"/>
    <property type="match status" value="1"/>
</dbReference>
<dbReference type="InterPro" id="IPR023346">
    <property type="entry name" value="Lysozyme-like_dom_sf"/>
</dbReference>
<sequence length="188" mass="20450">MNLAAKIDALIGREGGFSNNPNDRGNWYLGKLEGTMWGVTAAEARANGYAGPMQSMPRATAVEIYEARYWTRPKFDQVDAISSTLAEKLFDIGVNAGPATGVTFLQRALNVLNQNGKAFPDVAVDGGIGPMTIAALKSFLAMRGADGHRVLYGMIAAQQSVFYIELAERRPENETFEYGWQLNRALGV</sequence>
<evidence type="ECO:0000259" key="2">
    <source>
        <dbReference type="Pfam" id="PF09374"/>
    </source>
</evidence>
<evidence type="ECO:0000313" key="4">
    <source>
        <dbReference type="Proteomes" id="UP000065504"/>
    </source>
</evidence>
<name>A0A108C7G0_9BURK</name>
<feature type="domain" description="Peptidoglycan binding" evidence="2">
    <location>
        <begin position="101"/>
        <end position="183"/>
    </location>
</feature>
<dbReference type="SUPFAM" id="SSF53955">
    <property type="entry name" value="Lysozyme-like"/>
    <property type="match status" value="1"/>
</dbReference>
<reference evidence="3 4" key="1">
    <citation type="submission" date="2015-11" db="EMBL/GenBank/DDBJ databases">
        <title>Expanding the genomic diversity of Burkholderia species for the development of highly accurate diagnostics.</title>
        <authorList>
            <person name="Sahl J."/>
            <person name="Keim P."/>
            <person name="Wagner D."/>
        </authorList>
    </citation>
    <scope>NUCLEOTIDE SEQUENCE [LARGE SCALE GENOMIC DNA]</scope>
    <source>
        <strain evidence="3 4">MSMB782WGS</strain>
    </source>
</reference>
<dbReference type="Pfam" id="PF05838">
    <property type="entry name" value="Glyco_hydro_108"/>
    <property type="match status" value="1"/>
</dbReference>
<evidence type="ECO:0000313" key="3">
    <source>
        <dbReference type="EMBL" id="KWK69560.1"/>
    </source>
</evidence>
<dbReference type="CDD" id="cd13926">
    <property type="entry name" value="N-acetylmuramidase_GH108"/>
    <property type="match status" value="1"/>
</dbReference>
<feature type="domain" description="TtsA-like Glycoside hydrolase family 108" evidence="1">
    <location>
        <begin position="8"/>
        <end position="97"/>
    </location>
</feature>
<protein>
    <submittedName>
        <fullName evidence="3">Uncharacterized protein</fullName>
    </submittedName>
</protein>
<dbReference type="AlphaFoldDB" id="A0A108C7G0"/>
<accession>A0A108C7G0</accession>
<proteinExistence type="predicted"/>
<dbReference type="InterPro" id="IPR008565">
    <property type="entry name" value="TtsA-like_GH18_dom"/>
</dbReference>